<dbReference type="Gramene" id="KCW51146">
    <property type="protein sequence ID" value="KCW51146"/>
    <property type="gene ID" value="EUGRSUZ_J00744"/>
</dbReference>
<name>A0A059ABX5_EUCGR</name>
<dbReference type="EMBL" id="KK198762">
    <property type="protein sequence ID" value="KCW51146.1"/>
    <property type="molecule type" value="Genomic_DNA"/>
</dbReference>
<gene>
    <name evidence="1" type="ORF">EUGRSUZ_J00744</name>
</gene>
<evidence type="ECO:0000313" key="1">
    <source>
        <dbReference type="EMBL" id="KCW51146.1"/>
    </source>
</evidence>
<protein>
    <submittedName>
        <fullName evidence="1">Uncharacterized protein</fullName>
    </submittedName>
</protein>
<dbReference type="InParanoid" id="A0A059ABX5"/>
<proteinExistence type="predicted"/>
<dbReference type="AlphaFoldDB" id="A0A059ABX5"/>
<accession>A0A059ABX5</accession>
<organism evidence="1">
    <name type="scientific">Eucalyptus grandis</name>
    <name type="common">Flooded gum</name>
    <dbReference type="NCBI Taxonomy" id="71139"/>
    <lineage>
        <taxon>Eukaryota</taxon>
        <taxon>Viridiplantae</taxon>
        <taxon>Streptophyta</taxon>
        <taxon>Embryophyta</taxon>
        <taxon>Tracheophyta</taxon>
        <taxon>Spermatophyta</taxon>
        <taxon>Magnoliopsida</taxon>
        <taxon>eudicotyledons</taxon>
        <taxon>Gunneridae</taxon>
        <taxon>Pentapetalae</taxon>
        <taxon>rosids</taxon>
        <taxon>malvids</taxon>
        <taxon>Myrtales</taxon>
        <taxon>Myrtaceae</taxon>
        <taxon>Myrtoideae</taxon>
        <taxon>Eucalypteae</taxon>
        <taxon>Eucalyptus</taxon>
    </lineage>
</organism>
<sequence>MLLDNGQQISSLVLALRRTSSISSQIFNVLLSSLKHLTEKVVKSTQLGSRLLDSSRFCHKPTTIPSLPHKIILLHRS</sequence>
<reference evidence="1" key="1">
    <citation type="submission" date="2013-07" db="EMBL/GenBank/DDBJ databases">
        <title>The genome of Eucalyptus grandis.</title>
        <authorList>
            <person name="Schmutz J."/>
            <person name="Hayes R."/>
            <person name="Myburg A."/>
            <person name="Tuskan G."/>
            <person name="Grattapaglia D."/>
            <person name="Rokhsar D.S."/>
        </authorList>
    </citation>
    <scope>NUCLEOTIDE SEQUENCE</scope>
    <source>
        <tissue evidence="1">Leaf extractions</tissue>
    </source>
</reference>